<name>A0AAN9MC10_CANGL</name>
<dbReference type="EMBL" id="JAYMYQ010000002">
    <property type="protein sequence ID" value="KAK7349177.1"/>
    <property type="molecule type" value="Genomic_DNA"/>
</dbReference>
<organism evidence="1 2">
    <name type="scientific">Canavalia gladiata</name>
    <name type="common">Sword bean</name>
    <name type="synonym">Dolichos gladiatus</name>
    <dbReference type="NCBI Taxonomy" id="3824"/>
    <lineage>
        <taxon>Eukaryota</taxon>
        <taxon>Viridiplantae</taxon>
        <taxon>Streptophyta</taxon>
        <taxon>Embryophyta</taxon>
        <taxon>Tracheophyta</taxon>
        <taxon>Spermatophyta</taxon>
        <taxon>Magnoliopsida</taxon>
        <taxon>eudicotyledons</taxon>
        <taxon>Gunneridae</taxon>
        <taxon>Pentapetalae</taxon>
        <taxon>rosids</taxon>
        <taxon>fabids</taxon>
        <taxon>Fabales</taxon>
        <taxon>Fabaceae</taxon>
        <taxon>Papilionoideae</taxon>
        <taxon>50 kb inversion clade</taxon>
        <taxon>NPAAA clade</taxon>
        <taxon>indigoferoid/millettioid clade</taxon>
        <taxon>Phaseoleae</taxon>
        <taxon>Canavalia</taxon>
    </lineage>
</organism>
<proteinExistence type="predicted"/>
<dbReference type="PANTHER" id="PTHR37900">
    <property type="match status" value="1"/>
</dbReference>
<comment type="caution">
    <text evidence="1">The sequence shown here is derived from an EMBL/GenBank/DDBJ whole genome shotgun (WGS) entry which is preliminary data.</text>
</comment>
<protein>
    <submittedName>
        <fullName evidence="1">Uncharacterized protein</fullName>
    </submittedName>
</protein>
<evidence type="ECO:0000313" key="2">
    <source>
        <dbReference type="Proteomes" id="UP001367508"/>
    </source>
</evidence>
<dbReference type="AlphaFoldDB" id="A0AAN9MC10"/>
<gene>
    <name evidence="1" type="ORF">VNO77_06335</name>
</gene>
<dbReference type="PANTHER" id="PTHR37900:SF3">
    <property type="entry name" value="TRANSMEMBRANE PROTEIN"/>
    <property type="match status" value="1"/>
</dbReference>
<dbReference type="Proteomes" id="UP001367508">
    <property type="component" value="Unassembled WGS sequence"/>
</dbReference>
<reference evidence="1 2" key="1">
    <citation type="submission" date="2024-01" db="EMBL/GenBank/DDBJ databases">
        <title>The genomes of 5 underutilized Papilionoideae crops provide insights into root nodulation and disease resistanc.</title>
        <authorList>
            <person name="Jiang F."/>
        </authorList>
    </citation>
    <scope>NUCLEOTIDE SEQUENCE [LARGE SCALE GENOMIC DNA]</scope>
    <source>
        <strain evidence="1">LVBAO_FW01</strain>
        <tissue evidence="1">Leaves</tissue>
    </source>
</reference>
<sequence length="197" mass="22940">MGAQKHSGCWEISPLNKLQYSKQFYHFPKAESLNMLFQAFDSSAERASYAPLVFSKEKQVAEGGQLWATVSCFGTGFKKVRSLQSLLFFSYSLHFDENKKNPFLITINVNPPLSCNFPHHSEYNKAIIMILMRLMMRSLLNLTKGLVCEPAATLTTILYYGNLLPRDLNLERFVRREYLHQENHFFHFLITMLRCVW</sequence>
<accession>A0AAN9MC10</accession>
<evidence type="ECO:0000313" key="1">
    <source>
        <dbReference type="EMBL" id="KAK7349177.1"/>
    </source>
</evidence>
<keyword evidence="2" id="KW-1185">Reference proteome</keyword>